<keyword evidence="1" id="KW-0413">Isomerase</keyword>
<dbReference type="GO" id="GO:0009252">
    <property type="term" value="P:peptidoglycan biosynthetic process"/>
    <property type="evidence" value="ECO:0007669"/>
    <property type="project" value="TreeGrafter"/>
</dbReference>
<dbReference type="EMBL" id="SLXO01000004">
    <property type="protein sequence ID" value="TCP35335.1"/>
    <property type="molecule type" value="Genomic_DNA"/>
</dbReference>
<comment type="caution">
    <text evidence="2">The sequence shown here is derived from an EMBL/GenBank/DDBJ whole genome shotgun (WGS) entry which is preliminary data.</text>
</comment>
<dbReference type="PANTHER" id="PTHR21198">
    <property type="entry name" value="GLUTAMATE RACEMASE"/>
    <property type="match status" value="1"/>
</dbReference>
<accession>A0A4R2PMQ9</accession>
<sequence>MIGLFDSGSGGLTVLAACADALPDRRFIYLGDHAQTPYGPRSADDIQRLTRRGVAHLFARGCRLVLIACNTAAAVALRPLQQTWLAEDHADRRVLGVHVPLIEALTGTQWAQPASLPRRAGQGPRTIAVFATPATVASGAFERETALRAEGLTVLSQACPGLADAIEAGEDAEALTARIGGFWDALAHDPRAAAIDSVVLACTHYPLVAPLFADVLPRRIQILVQPHIVAGALVGYLARNPHLSVRRDAEGAGGAGVTLLTTGDPALLVDASPWLPPRFRHFERVRL</sequence>
<dbReference type="SUPFAM" id="SSF53681">
    <property type="entry name" value="Aspartate/glutamate racemase"/>
    <property type="match status" value="2"/>
</dbReference>
<dbReference type="Pfam" id="PF01177">
    <property type="entry name" value="Asp_Glu_race"/>
    <property type="match status" value="1"/>
</dbReference>
<evidence type="ECO:0000313" key="3">
    <source>
        <dbReference type="Proteomes" id="UP000295399"/>
    </source>
</evidence>
<evidence type="ECO:0000256" key="1">
    <source>
        <dbReference type="ARBA" id="ARBA00023235"/>
    </source>
</evidence>
<name>A0A4R2PMQ9_RHOSA</name>
<dbReference type="InterPro" id="IPR001920">
    <property type="entry name" value="Asp/Glu_race"/>
</dbReference>
<dbReference type="GO" id="GO:0008881">
    <property type="term" value="F:glutamate racemase activity"/>
    <property type="evidence" value="ECO:0007669"/>
    <property type="project" value="TreeGrafter"/>
</dbReference>
<dbReference type="InterPro" id="IPR033134">
    <property type="entry name" value="Asp/Glu_racemase_AS_2"/>
</dbReference>
<keyword evidence="3" id="KW-1185">Reference proteome</keyword>
<dbReference type="Gene3D" id="3.40.50.1860">
    <property type="match status" value="2"/>
</dbReference>
<dbReference type="FunCoup" id="A0A4R2PMQ9">
    <property type="interactions" value="212"/>
</dbReference>
<organism evidence="2 3">
    <name type="scientific">Rhodothalassium salexigens DSM 2132</name>
    <dbReference type="NCBI Taxonomy" id="1188247"/>
    <lineage>
        <taxon>Bacteria</taxon>
        <taxon>Pseudomonadati</taxon>
        <taxon>Pseudomonadota</taxon>
        <taxon>Alphaproteobacteria</taxon>
        <taxon>Rhodothalassiales</taxon>
        <taxon>Rhodothalassiaceae</taxon>
        <taxon>Rhodothalassium</taxon>
    </lineage>
</organism>
<protein>
    <submittedName>
        <fullName evidence="2">Glutamate racemase</fullName>
    </submittedName>
</protein>
<gene>
    <name evidence="2" type="ORF">EV659_104187</name>
</gene>
<dbReference type="PROSITE" id="PS00924">
    <property type="entry name" value="ASP_GLU_RACEMASE_2"/>
    <property type="match status" value="1"/>
</dbReference>
<dbReference type="Proteomes" id="UP000295399">
    <property type="component" value="Unassembled WGS sequence"/>
</dbReference>
<dbReference type="OrthoDB" id="9801055at2"/>
<evidence type="ECO:0000313" key="2">
    <source>
        <dbReference type="EMBL" id="TCP35335.1"/>
    </source>
</evidence>
<reference evidence="2 3" key="1">
    <citation type="submission" date="2019-03" db="EMBL/GenBank/DDBJ databases">
        <title>Genomic Encyclopedia of Type Strains, Phase IV (KMG-IV): sequencing the most valuable type-strain genomes for metagenomic binning, comparative biology and taxonomic classification.</title>
        <authorList>
            <person name="Goeker M."/>
        </authorList>
    </citation>
    <scope>NUCLEOTIDE SEQUENCE [LARGE SCALE GENOMIC DNA]</scope>
    <source>
        <strain evidence="2 3">DSM 2132</strain>
    </source>
</reference>
<dbReference type="PANTHER" id="PTHR21198:SF2">
    <property type="entry name" value="GLUTAMATE RACEMASE"/>
    <property type="match status" value="1"/>
</dbReference>
<dbReference type="AlphaFoldDB" id="A0A4R2PMQ9"/>
<dbReference type="InterPro" id="IPR015942">
    <property type="entry name" value="Asp/Glu/hydantoin_racemase"/>
</dbReference>
<dbReference type="RefSeq" id="WP_132708231.1">
    <property type="nucleotide sequence ID" value="NZ_JACIGF010000004.1"/>
</dbReference>
<proteinExistence type="predicted"/>
<dbReference type="InParanoid" id="A0A4R2PMQ9"/>